<organism evidence="2 4">
    <name type="scientific">Trichobilharzia regenti</name>
    <name type="common">Nasal bird schistosome</name>
    <dbReference type="NCBI Taxonomy" id="157069"/>
    <lineage>
        <taxon>Eukaryota</taxon>
        <taxon>Metazoa</taxon>
        <taxon>Spiralia</taxon>
        <taxon>Lophotrochozoa</taxon>
        <taxon>Platyhelminthes</taxon>
        <taxon>Trematoda</taxon>
        <taxon>Digenea</taxon>
        <taxon>Strigeidida</taxon>
        <taxon>Schistosomatoidea</taxon>
        <taxon>Schistosomatidae</taxon>
        <taxon>Trichobilharzia</taxon>
    </lineage>
</organism>
<dbReference type="PANTHER" id="PTHR46270">
    <property type="entry name" value="ARMADILLO-TYPE FOLD-RELATED"/>
    <property type="match status" value="1"/>
</dbReference>
<dbReference type="WBParaSite" id="TREG1_66810.5">
    <property type="protein sequence ID" value="TREG1_66810.5"/>
    <property type="gene ID" value="TREG1_66810"/>
</dbReference>
<dbReference type="Proteomes" id="UP000050795">
    <property type="component" value="Unassembled WGS sequence"/>
</dbReference>
<dbReference type="WBParaSite" id="TREG1_66810.6">
    <property type="protein sequence ID" value="TREG1_66810.6"/>
    <property type="gene ID" value="TREG1_66810"/>
</dbReference>
<evidence type="ECO:0000313" key="4">
    <source>
        <dbReference type="WBParaSite" id="TREG1_66810.6"/>
    </source>
</evidence>
<keyword evidence="2" id="KW-1185">Reference proteome</keyword>
<name>A0AA85K6G5_TRIRE</name>
<accession>A0AA85K6G5</accession>
<sequence>MNTSVDDELFEKTSEIINQLISHSKSKKYDTDEFDQLLSSFLHSCNPDEASVDVNKHRINIAVNKLSKPSILRNLVIVYRDLGRKAIPLGFSPLLKSASLPDPPPVLEWIPKFITFQQTLTSYIGVSISFAQLMIKSDVYLTEARRMLNRTSTMDLYEKITWLTESIISGLNTAVLYEDEIINRRIIDYCLRNIIIRYTCSMNSQLQRTIIIFLSFTHTEIAQLQITKKRIIQSLIKYFASLINSENKIDELISVKQMNKVDETFHKVKDDNQSSSQSNGHVMISYSHADGKIALQIAKSLQERNIKVWIDKFDMIKEIDVLDGMATAVEDASIVCILFSKAYQNGGNTEVEAKHALSRGKKRIFLRVERKFVPTHWLGAMLGTSRYIDFSGKYPYEDKIEELYQTIENLNSK</sequence>
<dbReference type="SUPFAM" id="SSF52200">
    <property type="entry name" value="Toll/Interleukin receptor TIR domain"/>
    <property type="match status" value="1"/>
</dbReference>
<dbReference type="AlphaFoldDB" id="A0AA85K6G5"/>
<dbReference type="InterPro" id="IPR000157">
    <property type="entry name" value="TIR_dom"/>
</dbReference>
<evidence type="ECO:0000313" key="2">
    <source>
        <dbReference type="Proteomes" id="UP000050795"/>
    </source>
</evidence>
<reference evidence="3 4" key="2">
    <citation type="submission" date="2023-11" db="UniProtKB">
        <authorList>
            <consortium name="WormBaseParasite"/>
        </authorList>
    </citation>
    <scope>IDENTIFICATION</scope>
</reference>
<evidence type="ECO:0000313" key="3">
    <source>
        <dbReference type="WBParaSite" id="TREG1_66810.5"/>
    </source>
</evidence>
<proteinExistence type="predicted"/>
<dbReference type="InterPro" id="IPR035897">
    <property type="entry name" value="Toll_tir_struct_dom_sf"/>
</dbReference>
<dbReference type="GO" id="GO:0007165">
    <property type="term" value="P:signal transduction"/>
    <property type="evidence" value="ECO:0007669"/>
    <property type="project" value="InterPro"/>
</dbReference>
<reference evidence="2" key="1">
    <citation type="submission" date="2022-06" db="EMBL/GenBank/DDBJ databases">
        <authorList>
            <person name="Berger JAMES D."/>
            <person name="Berger JAMES D."/>
        </authorList>
    </citation>
    <scope>NUCLEOTIDE SEQUENCE [LARGE SCALE GENOMIC DNA]</scope>
</reference>
<feature type="domain" description="TIR" evidence="1">
    <location>
        <begin position="282"/>
        <end position="403"/>
    </location>
</feature>
<evidence type="ECO:0000259" key="1">
    <source>
        <dbReference type="Pfam" id="PF13676"/>
    </source>
</evidence>
<dbReference type="PANTHER" id="PTHR46270:SF2">
    <property type="entry name" value="TIR DOMAIN-CONTAINING PROTEIN"/>
    <property type="match status" value="1"/>
</dbReference>
<dbReference type="Gene3D" id="3.40.50.10140">
    <property type="entry name" value="Toll/interleukin-1 receptor homology (TIR) domain"/>
    <property type="match status" value="1"/>
</dbReference>
<protein>
    <recommendedName>
        <fullName evidence="1">TIR domain-containing protein</fullName>
    </recommendedName>
</protein>
<dbReference type="Pfam" id="PF13676">
    <property type="entry name" value="TIR_2"/>
    <property type="match status" value="1"/>
</dbReference>